<dbReference type="RefSeq" id="WP_152808302.1">
    <property type="nucleotide sequence ID" value="NZ_WHNW01000001.1"/>
</dbReference>
<dbReference type="InterPro" id="IPR001584">
    <property type="entry name" value="Integrase_cat-core"/>
</dbReference>
<dbReference type="PANTHER" id="PTHR42648:SF15">
    <property type="entry name" value="BLL8290 PROTEIN"/>
    <property type="match status" value="1"/>
</dbReference>
<organism evidence="2 3">
    <name type="scientific">Ostreibacterium oceani</name>
    <dbReference type="NCBI Taxonomy" id="2654998"/>
    <lineage>
        <taxon>Bacteria</taxon>
        <taxon>Pseudomonadati</taxon>
        <taxon>Pseudomonadota</taxon>
        <taxon>Gammaproteobacteria</taxon>
        <taxon>Cardiobacteriales</taxon>
        <taxon>Ostreibacteriaceae</taxon>
        <taxon>Ostreibacterium</taxon>
    </lineage>
</organism>
<dbReference type="AlphaFoldDB" id="A0A6N7ERX2"/>
<dbReference type="PANTHER" id="PTHR42648">
    <property type="entry name" value="TRANSPOSASE, PUTATIVE-RELATED"/>
    <property type="match status" value="1"/>
</dbReference>
<evidence type="ECO:0000313" key="3">
    <source>
        <dbReference type="Proteomes" id="UP000471298"/>
    </source>
</evidence>
<keyword evidence="3" id="KW-1185">Reference proteome</keyword>
<dbReference type="GO" id="GO:0003676">
    <property type="term" value="F:nucleic acid binding"/>
    <property type="evidence" value="ECO:0007669"/>
    <property type="project" value="InterPro"/>
</dbReference>
<dbReference type="InterPro" id="IPR036397">
    <property type="entry name" value="RNaseH_sf"/>
</dbReference>
<evidence type="ECO:0000313" key="2">
    <source>
        <dbReference type="EMBL" id="MPV85242.1"/>
    </source>
</evidence>
<dbReference type="SUPFAM" id="SSF53098">
    <property type="entry name" value="Ribonuclease H-like"/>
    <property type="match status" value="1"/>
</dbReference>
<sequence>MNMHKRIRLTPLDRQEIWRLYQTRQWRVTDLATRYRVSRPTIYKVLKNARLQSFSPKKSTNARYRNIQYGMKRLAKVEQSIQHRLKQKAKRYNKSYPGELMHFDTKRLPLLQGQKTTEARDYLFVAIDDYSRELYADILPDKTQHSAKAFLLSNVLAQCPYTIDYAYSDNGKEYKGTPQHAFVKACRDNGIGQKFTRIARPQTNGKAERVIRTMMEMWHEKQSFKV</sequence>
<dbReference type="Gene3D" id="3.30.420.10">
    <property type="entry name" value="Ribonuclease H-like superfamily/Ribonuclease H"/>
    <property type="match status" value="1"/>
</dbReference>
<proteinExistence type="predicted"/>
<dbReference type="EMBL" id="WHNW01000001">
    <property type="protein sequence ID" value="MPV85242.1"/>
    <property type="molecule type" value="Genomic_DNA"/>
</dbReference>
<comment type="caution">
    <text evidence="2">The sequence shown here is derived from an EMBL/GenBank/DDBJ whole genome shotgun (WGS) entry which is preliminary data.</text>
</comment>
<dbReference type="GO" id="GO:0015074">
    <property type="term" value="P:DNA integration"/>
    <property type="evidence" value="ECO:0007669"/>
    <property type="project" value="InterPro"/>
</dbReference>
<accession>A0A6N7ERX2</accession>
<dbReference type="Proteomes" id="UP000471298">
    <property type="component" value="Unassembled WGS sequence"/>
</dbReference>
<feature type="domain" description="Integrase catalytic" evidence="1">
    <location>
        <begin position="93"/>
        <end position="226"/>
    </location>
</feature>
<dbReference type="PROSITE" id="PS50994">
    <property type="entry name" value="INTEGRASE"/>
    <property type="match status" value="1"/>
</dbReference>
<gene>
    <name evidence="2" type="ORF">GCU85_00660</name>
</gene>
<protein>
    <submittedName>
        <fullName evidence="2">DDE-type integrase/transposase/recombinase</fullName>
    </submittedName>
</protein>
<dbReference type="InParanoid" id="A0A6N7ERX2"/>
<reference evidence="2 3" key="1">
    <citation type="submission" date="2019-10" db="EMBL/GenBank/DDBJ databases">
        <title>Cardiobacteriales fam. a chemoheterotrophic member of the order Cardiobacteriales, and proposal of Cardiobacteriales fam. nov.</title>
        <authorList>
            <person name="Wang C."/>
        </authorList>
    </citation>
    <scope>NUCLEOTIDE SEQUENCE [LARGE SCALE GENOMIC DNA]</scope>
    <source>
        <strain evidence="2 3">ML27</strain>
    </source>
</reference>
<dbReference type="InterPro" id="IPR039537">
    <property type="entry name" value="Retrotran_Ty1/copia-like"/>
</dbReference>
<dbReference type="Pfam" id="PF00665">
    <property type="entry name" value="rve"/>
    <property type="match status" value="1"/>
</dbReference>
<dbReference type="InterPro" id="IPR012337">
    <property type="entry name" value="RNaseH-like_sf"/>
</dbReference>
<name>A0A6N7ERX2_9GAMM</name>
<evidence type="ECO:0000259" key="1">
    <source>
        <dbReference type="PROSITE" id="PS50994"/>
    </source>
</evidence>